<dbReference type="GeneID" id="121136178"/>
<evidence type="ECO:0000313" key="6">
    <source>
        <dbReference type="RefSeq" id="XP_040591915.1"/>
    </source>
</evidence>
<gene>
    <name evidence="5 6" type="primary">LOC121136178</name>
</gene>
<dbReference type="RefSeq" id="XP_040591915.1">
    <property type="nucleotide sequence ID" value="XM_040735981.1"/>
</dbReference>
<dbReference type="Pfam" id="PF04822">
    <property type="entry name" value="Takusan"/>
    <property type="match status" value="1"/>
</dbReference>
<feature type="compositionally biased region" description="Basic and acidic residues" evidence="2">
    <location>
        <begin position="256"/>
        <end position="266"/>
    </location>
</feature>
<dbReference type="PANTHER" id="PTHR21558">
    <property type="entry name" value="SPEER/SPETEX"/>
    <property type="match status" value="1"/>
</dbReference>
<evidence type="ECO:0000256" key="1">
    <source>
        <dbReference type="SAM" id="Coils"/>
    </source>
</evidence>
<evidence type="ECO:0000313" key="5">
    <source>
        <dbReference type="RefSeq" id="XP_040591914.1"/>
    </source>
</evidence>
<name>A0ABM2WMA2_MESAU</name>
<feature type="region of interest" description="Disordered" evidence="2">
    <location>
        <begin position="1"/>
        <end position="63"/>
    </location>
</feature>
<dbReference type="PANTHER" id="PTHR21558:SF13">
    <property type="entry name" value="MCG129800-RELATED"/>
    <property type="match status" value="1"/>
</dbReference>
<evidence type="ECO:0000259" key="3">
    <source>
        <dbReference type="Pfam" id="PF04822"/>
    </source>
</evidence>
<feature type="compositionally biased region" description="Basic and acidic residues" evidence="2">
    <location>
        <begin position="14"/>
        <end position="32"/>
    </location>
</feature>
<organism evidence="4 5">
    <name type="scientific">Mesocricetus auratus</name>
    <name type="common">Golden hamster</name>
    <dbReference type="NCBI Taxonomy" id="10036"/>
    <lineage>
        <taxon>Eukaryota</taxon>
        <taxon>Metazoa</taxon>
        <taxon>Chordata</taxon>
        <taxon>Craniata</taxon>
        <taxon>Vertebrata</taxon>
        <taxon>Euteleostomi</taxon>
        <taxon>Mammalia</taxon>
        <taxon>Eutheria</taxon>
        <taxon>Euarchontoglires</taxon>
        <taxon>Glires</taxon>
        <taxon>Rodentia</taxon>
        <taxon>Myomorpha</taxon>
        <taxon>Muroidea</taxon>
        <taxon>Cricetidae</taxon>
        <taxon>Cricetinae</taxon>
        <taxon>Mesocricetus</taxon>
    </lineage>
</organism>
<feature type="region of interest" description="Disordered" evidence="2">
    <location>
        <begin position="256"/>
        <end position="277"/>
    </location>
</feature>
<proteinExistence type="predicted"/>
<accession>A0ABM2WMA2</accession>
<feature type="compositionally biased region" description="Basic residues" evidence="2">
    <location>
        <begin position="35"/>
        <end position="47"/>
    </location>
</feature>
<feature type="domain" description="Disks large homolog 5 N-terminal" evidence="3">
    <location>
        <begin position="52"/>
        <end position="136"/>
    </location>
</feature>
<reference evidence="5 6" key="1">
    <citation type="submission" date="2025-05" db="UniProtKB">
        <authorList>
            <consortium name="RefSeq"/>
        </authorList>
    </citation>
    <scope>IDENTIFICATION</scope>
    <source>
        <tissue evidence="5 6">Liver</tissue>
    </source>
</reference>
<evidence type="ECO:0000313" key="4">
    <source>
        <dbReference type="Proteomes" id="UP000886700"/>
    </source>
</evidence>
<keyword evidence="4" id="KW-1185">Reference proteome</keyword>
<dbReference type="InterPro" id="IPR006907">
    <property type="entry name" value="DLG5_N"/>
</dbReference>
<keyword evidence="1" id="KW-0175">Coiled coil</keyword>
<feature type="compositionally biased region" description="Polar residues" evidence="2">
    <location>
        <begin position="267"/>
        <end position="277"/>
    </location>
</feature>
<feature type="coiled-coil region" evidence="1">
    <location>
        <begin position="111"/>
        <end position="226"/>
    </location>
</feature>
<protein>
    <submittedName>
        <fullName evidence="5 6">Disks large homolog 5-like</fullName>
    </submittedName>
</protein>
<dbReference type="RefSeq" id="XP_040591914.1">
    <property type="nucleotide sequence ID" value="XM_040735980.1"/>
</dbReference>
<dbReference type="Proteomes" id="UP000886700">
    <property type="component" value="Unplaced"/>
</dbReference>
<sequence length="277" mass="33000">MNVLESLGNLLRRQYGEGKETRERQKRPDFQPHLKGSRKKWFKRKNRAAVEPSTTSSPVTKKGMNEKMEGMSKQLDQLAMETKELRDCLISITEGCPDDRSISYHRPKPFYENLQMEHKQVMDDLQRLQNENKEALERFHEITEESCFYCNLQQQLQMEKSQVQYVVEKLRQETKKVLGEWILLQYYLDELKVICEKEERVIRDLQTQEHQEQQRLEANLQSQQKEELIIEKKTLAGKLQNYLTVSQMRSEKLQQEIEKASGHDESTLQTELQFHEH</sequence>
<evidence type="ECO:0000256" key="2">
    <source>
        <dbReference type="SAM" id="MobiDB-lite"/>
    </source>
</evidence>